<proteinExistence type="predicted"/>
<dbReference type="Proteomes" id="UP000516160">
    <property type="component" value="Chromosome"/>
</dbReference>
<accession>A0A7G9WBD7</accession>
<gene>
    <name evidence="1" type="ORF">HYG86_15090</name>
</gene>
<dbReference type="EMBL" id="CP058559">
    <property type="protein sequence ID" value="QNO15999.1"/>
    <property type="molecule type" value="Genomic_DNA"/>
</dbReference>
<organism evidence="1 2">
    <name type="scientific">Alkalicella caledoniensis</name>
    <dbReference type="NCBI Taxonomy" id="2731377"/>
    <lineage>
        <taxon>Bacteria</taxon>
        <taxon>Bacillati</taxon>
        <taxon>Bacillota</taxon>
        <taxon>Clostridia</taxon>
        <taxon>Eubacteriales</taxon>
        <taxon>Proteinivoracaceae</taxon>
        <taxon>Alkalicella</taxon>
    </lineage>
</organism>
<dbReference type="AlphaFoldDB" id="A0A7G9WBD7"/>
<protein>
    <submittedName>
        <fullName evidence="1">Uncharacterized protein</fullName>
    </submittedName>
</protein>
<name>A0A7G9WBD7_ALKCA</name>
<reference evidence="1 2" key="1">
    <citation type="submission" date="2020-07" db="EMBL/GenBank/DDBJ databases">
        <title>Alkalicella. sp. LB2 genome.</title>
        <authorList>
            <person name="Postec A."/>
            <person name="Quemeneur M."/>
        </authorList>
    </citation>
    <scope>NUCLEOTIDE SEQUENCE [LARGE SCALE GENOMIC DNA]</scope>
    <source>
        <strain evidence="1 2">LB2</strain>
    </source>
</reference>
<dbReference type="KEGG" id="acae:HYG86_15090"/>
<evidence type="ECO:0000313" key="1">
    <source>
        <dbReference type="EMBL" id="QNO15999.1"/>
    </source>
</evidence>
<keyword evidence="2" id="KW-1185">Reference proteome</keyword>
<sequence>MKRKVIYGLLIVAVLALSLYSGYVGSLEKAMDRAEINYNQIVHTVGTENGTVVFYHWHDSLGVGLIDKSLFGYKWISGGGVEYDSSGDMSPGFINLGKSLEKGQERFIVPVAKDFISNKDIDKVQLIINDDQIIEPTIVSTDKIKFWYAILDEPGGRARVIGYNSDNDIVFDTKPELGEKRIY</sequence>
<dbReference type="RefSeq" id="WP_213166397.1">
    <property type="nucleotide sequence ID" value="NZ_CP058559.1"/>
</dbReference>
<evidence type="ECO:0000313" key="2">
    <source>
        <dbReference type="Proteomes" id="UP000516160"/>
    </source>
</evidence>